<dbReference type="OrthoDB" id="7274331at2"/>
<comment type="caution">
    <text evidence="2">The sequence shown here is derived from an EMBL/GenBank/DDBJ whole genome shotgun (WGS) entry which is preliminary data.</text>
</comment>
<evidence type="ECO:0000313" key="3">
    <source>
        <dbReference type="Proteomes" id="UP000403266"/>
    </source>
</evidence>
<dbReference type="Pfam" id="PF18367">
    <property type="entry name" value="Rv2175c_C"/>
    <property type="match status" value="1"/>
</dbReference>
<dbReference type="Proteomes" id="UP000403266">
    <property type="component" value="Unassembled WGS sequence"/>
</dbReference>
<dbReference type="AlphaFoldDB" id="A0A5N7MML8"/>
<sequence>MRTEDIKADLLRRADGTLSASEAARMLGTDVVTLQELAAESVVIALPLPGGTAYPACQFEIGGMVAGLSEVLRSMPIRSPWMRLEWLVTPDPALGGASPIEALRQGNVTEVIQLARS</sequence>
<reference evidence="2 3" key="1">
    <citation type="journal article" date="2019" name="Syst. Appl. Microbiol.">
        <title>Microvirga tunisiensis sp. nov., a root nodule symbiotic bacterium isolated from Lupinus micranthus and L. luteus grown in Northern Tunisia.</title>
        <authorList>
            <person name="Msaddak A."/>
            <person name="Rejili M."/>
            <person name="Duran D."/>
            <person name="Mars M."/>
            <person name="Palacios J.M."/>
            <person name="Ruiz-Argueso T."/>
            <person name="Rey L."/>
            <person name="Imperial J."/>
        </authorList>
    </citation>
    <scope>NUCLEOTIDE SEQUENCE [LARGE SCALE GENOMIC DNA]</scope>
    <source>
        <strain evidence="2 3">Lmie10</strain>
    </source>
</reference>
<gene>
    <name evidence="2" type="ORF">FS320_24570</name>
</gene>
<dbReference type="RefSeq" id="WP_152714546.1">
    <property type="nucleotide sequence ID" value="NZ_VOSJ01000133.1"/>
</dbReference>
<organism evidence="2 3">
    <name type="scientific">Microvirga tunisiensis</name>
    <dbReference type="NCBI Taxonomy" id="2108360"/>
    <lineage>
        <taxon>Bacteria</taxon>
        <taxon>Pseudomonadati</taxon>
        <taxon>Pseudomonadota</taxon>
        <taxon>Alphaproteobacteria</taxon>
        <taxon>Hyphomicrobiales</taxon>
        <taxon>Methylobacteriaceae</taxon>
        <taxon>Microvirga</taxon>
    </lineage>
</organism>
<dbReference type="EMBL" id="VOSK01000132">
    <property type="protein sequence ID" value="MPR28247.1"/>
    <property type="molecule type" value="Genomic_DNA"/>
</dbReference>
<feature type="domain" description="Rv2175c C-terminal" evidence="1">
    <location>
        <begin position="84"/>
        <end position="116"/>
    </location>
</feature>
<protein>
    <recommendedName>
        <fullName evidence="1">Rv2175c C-terminal domain-containing protein</fullName>
    </recommendedName>
</protein>
<accession>A0A5N7MML8</accession>
<evidence type="ECO:0000313" key="2">
    <source>
        <dbReference type="EMBL" id="MPR28247.1"/>
    </source>
</evidence>
<keyword evidence="3" id="KW-1185">Reference proteome</keyword>
<dbReference type="InterPro" id="IPR041098">
    <property type="entry name" value="Rv2175c_C"/>
</dbReference>
<proteinExistence type="predicted"/>
<name>A0A5N7MML8_9HYPH</name>
<evidence type="ECO:0000259" key="1">
    <source>
        <dbReference type="Pfam" id="PF18367"/>
    </source>
</evidence>